<organism evidence="14 15">
    <name type="scientific">Paractinoplanes ovalisporus</name>
    <dbReference type="NCBI Taxonomy" id="2810368"/>
    <lineage>
        <taxon>Bacteria</taxon>
        <taxon>Bacillati</taxon>
        <taxon>Actinomycetota</taxon>
        <taxon>Actinomycetes</taxon>
        <taxon>Micromonosporales</taxon>
        <taxon>Micromonosporaceae</taxon>
        <taxon>Paractinoplanes</taxon>
    </lineage>
</organism>
<keyword evidence="7 14" id="KW-0418">Kinase</keyword>
<dbReference type="Pfam" id="PF00512">
    <property type="entry name" value="HisKA"/>
    <property type="match status" value="1"/>
</dbReference>
<gene>
    <name evidence="14" type="ORF">JIG36_47130</name>
</gene>
<feature type="domain" description="HAMP" evidence="13">
    <location>
        <begin position="217"/>
        <end position="270"/>
    </location>
</feature>
<sequence>MAAFTRGVWTRPRRWRHWTLRARLVLVVGALAALALIIANAAGVVLIRSYLLDRIDDQLRVMVHPLSQMDPRDDYANGRMPGVPNGGNGNGNVVYGGGGGGVRGMKSLGPDQVTYWFFPNFVLIDPRSAGTTERPTVPAVSRVAELPTLAEPHTVEASDGSHWRLIAVENKEIGGYAVGGVSLSELKQTTNQLLLIDALVSALVLALLGMGAAFVVRLGLRPLNDMERLATDISGGNLSGRVAGADPHTEPGRLGLALNSMLGRIENEVSARTASENRMRQFLADASHELRTPLTSIKGFAELYRRGGVEPGPALQRIESESGRMSLLVEDMLMLARLDQQRPLSRKPVDLLEVAADTVRDAHARAPERAVHLTALNDADETFEPPMVLGDEHALRQIATNLVSNALQHTPPEAEITVRVGLIHPRPPAPGSVVSGTAPPSGGRLAVLEVADNGPGIPPEHAPRVFERLYRADSSRYRGKGGGSGLGLSIVAAFVHGHGGWVELESPAEGGATFRVLLPAHDYELTAG</sequence>
<dbReference type="SMART" id="SM00388">
    <property type="entry name" value="HisKA"/>
    <property type="match status" value="1"/>
</dbReference>
<feature type="domain" description="Histidine kinase" evidence="12">
    <location>
        <begin position="285"/>
        <end position="522"/>
    </location>
</feature>
<proteinExistence type="predicted"/>
<dbReference type="Pfam" id="PF02518">
    <property type="entry name" value="HATPase_c"/>
    <property type="match status" value="1"/>
</dbReference>
<dbReference type="InterPro" id="IPR003660">
    <property type="entry name" value="HAMP_dom"/>
</dbReference>
<dbReference type="SMART" id="SM00387">
    <property type="entry name" value="HATPase_c"/>
    <property type="match status" value="1"/>
</dbReference>
<comment type="caution">
    <text evidence="14">The sequence shown here is derived from an EMBL/GenBank/DDBJ whole genome shotgun (WGS) entry which is preliminary data.</text>
</comment>
<evidence type="ECO:0000256" key="1">
    <source>
        <dbReference type="ARBA" id="ARBA00000085"/>
    </source>
</evidence>
<dbReference type="InterPro" id="IPR036890">
    <property type="entry name" value="HATPase_C_sf"/>
</dbReference>
<dbReference type="PROSITE" id="PS50885">
    <property type="entry name" value="HAMP"/>
    <property type="match status" value="1"/>
</dbReference>
<evidence type="ECO:0000256" key="2">
    <source>
        <dbReference type="ARBA" id="ARBA00004236"/>
    </source>
</evidence>
<evidence type="ECO:0000256" key="6">
    <source>
        <dbReference type="ARBA" id="ARBA00022692"/>
    </source>
</evidence>
<dbReference type="Gene3D" id="6.10.340.10">
    <property type="match status" value="1"/>
</dbReference>
<evidence type="ECO:0000256" key="10">
    <source>
        <dbReference type="ARBA" id="ARBA00023136"/>
    </source>
</evidence>
<dbReference type="PANTHER" id="PTHR45436:SF5">
    <property type="entry name" value="SENSOR HISTIDINE KINASE TRCS"/>
    <property type="match status" value="1"/>
</dbReference>
<keyword evidence="4" id="KW-0597">Phosphoprotein</keyword>
<dbReference type="EMBL" id="JAENHP010000031">
    <property type="protein sequence ID" value="MBM2623100.1"/>
    <property type="molecule type" value="Genomic_DNA"/>
</dbReference>
<reference evidence="14 15" key="1">
    <citation type="submission" date="2021-01" db="EMBL/GenBank/DDBJ databases">
        <title>Actinoplanes sp. nov. LDG1-06 isolated from lichen.</title>
        <authorList>
            <person name="Saeng-In P."/>
            <person name="Phongsopitanun W."/>
            <person name="Kanchanasin P."/>
            <person name="Yuki M."/>
            <person name="Kudo T."/>
            <person name="Ohkuma M."/>
            <person name="Tanasupawat S."/>
        </authorList>
    </citation>
    <scope>NUCLEOTIDE SEQUENCE [LARGE SCALE GENOMIC DNA]</scope>
    <source>
        <strain evidence="14 15">LDG1-06</strain>
    </source>
</reference>
<dbReference type="SUPFAM" id="SSF55874">
    <property type="entry name" value="ATPase domain of HSP90 chaperone/DNA topoisomerase II/histidine kinase"/>
    <property type="match status" value="1"/>
</dbReference>
<evidence type="ECO:0000256" key="3">
    <source>
        <dbReference type="ARBA" id="ARBA00012438"/>
    </source>
</evidence>
<dbReference type="PANTHER" id="PTHR45436">
    <property type="entry name" value="SENSOR HISTIDINE KINASE YKOH"/>
    <property type="match status" value="1"/>
</dbReference>
<keyword evidence="6 11" id="KW-0812">Transmembrane</keyword>
<evidence type="ECO:0000256" key="8">
    <source>
        <dbReference type="ARBA" id="ARBA00022989"/>
    </source>
</evidence>
<dbReference type="GO" id="GO:0016301">
    <property type="term" value="F:kinase activity"/>
    <property type="evidence" value="ECO:0007669"/>
    <property type="project" value="UniProtKB-KW"/>
</dbReference>
<dbReference type="CDD" id="cd00082">
    <property type="entry name" value="HisKA"/>
    <property type="match status" value="1"/>
</dbReference>
<evidence type="ECO:0000256" key="7">
    <source>
        <dbReference type="ARBA" id="ARBA00022777"/>
    </source>
</evidence>
<comment type="catalytic activity">
    <reaction evidence="1">
        <text>ATP + protein L-histidine = ADP + protein N-phospho-L-histidine.</text>
        <dbReference type="EC" id="2.7.13.3"/>
    </reaction>
</comment>
<feature type="transmembrane region" description="Helical" evidence="11">
    <location>
        <begin position="193"/>
        <end position="220"/>
    </location>
</feature>
<name>A0ABS2ATA5_9ACTN</name>
<dbReference type="InterPro" id="IPR003661">
    <property type="entry name" value="HisK_dim/P_dom"/>
</dbReference>
<dbReference type="SUPFAM" id="SSF158472">
    <property type="entry name" value="HAMP domain-like"/>
    <property type="match status" value="1"/>
</dbReference>
<dbReference type="PROSITE" id="PS50109">
    <property type="entry name" value="HIS_KIN"/>
    <property type="match status" value="1"/>
</dbReference>
<dbReference type="InterPro" id="IPR005467">
    <property type="entry name" value="His_kinase_dom"/>
</dbReference>
<dbReference type="InterPro" id="IPR050428">
    <property type="entry name" value="TCS_sensor_his_kinase"/>
</dbReference>
<accession>A0ABS2ATA5</accession>
<protein>
    <recommendedName>
        <fullName evidence="3">histidine kinase</fullName>
        <ecNumber evidence="3">2.7.13.3</ecNumber>
    </recommendedName>
</protein>
<dbReference type="Gene3D" id="3.30.565.10">
    <property type="entry name" value="Histidine kinase-like ATPase, C-terminal domain"/>
    <property type="match status" value="1"/>
</dbReference>
<evidence type="ECO:0000259" key="13">
    <source>
        <dbReference type="PROSITE" id="PS50885"/>
    </source>
</evidence>
<evidence type="ECO:0000256" key="11">
    <source>
        <dbReference type="SAM" id="Phobius"/>
    </source>
</evidence>
<dbReference type="Gene3D" id="1.10.287.130">
    <property type="match status" value="1"/>
</dbReference>
<evidence type="ECO:0000256" key="9">
    <source>
        <dbReference type="ARBA" id="ARBA00023012"/>
    </source>
</evidence>
<dbReference type="SMART" id="SM00304">
    <property type="entry name" value="HAMP"/>
    <property type="match status" value="1"/>
</dbReference>
<comment type="subcellular location">
    <subcellularLocation>
        <location evidence="2">Cell membrane</location>
    </subcellularLocation>
</comment>
<dbReference type="CDD" id="cd00075">
    <property type="entry name" value="HATPase"/>
    <property type="match status" value="1"/>
</dbReference>
<keyword evidence="15" id="KW-1185">Reference proteome</keyword>
<evidence type="ECO:0000313" key="14">
    <source>
        <dbReference type="EMBL" id="MBM2623100.1"/>
    </source>
</evidence>
<keyword evidence="8 11" id="KW-1133">Transmembrane helix</keyword>
<dbReference type="EC" id="2.7.13.3" evidence="3"/>
<dbReference type="InterPro" id="IPR004358">
    <property type="entry name" value="Sig_transdc_His_kin-like_C"/>
</dbReference>
<dbReference type="PRINTS" id="PR00344">
    <property type="entry name" value="BCTRLSENSOR"/>
</dbReference>
<dbReference type="InterPro" id="IPR036097">
    <property type="entry name" value="HisK_dim/P_sf"/>
</dbReference>
<evidence type="ECO:0000259" key="12">
    <source>
        <dbReference type="PROSITE" id="PS50109"/>
    </source>
</evidence>
<dbReference type="RefSeq" id="WP_203383448.1">
    <property type="nucleotide sequence ID" value="NZ_JAENHP010000031.1"/>
</dbReference>
<dbReference type="Proteomes" id="UP000632138">
    <property type="component" value="Unassembled WGS sequence"/>
</dbReference>
<dbReference type="SUPFAM" id="SSF47384">
    <property type="entry name" value="Homodimeric domain of signal transducing histidine kinase"/>
    <property type="match status" value="1"/>
</dbReference>
<keyword evidence="9" id="KW-0902">Two-component regulatory system</keyword>
<dbReference type="Pfam" id="PF00672">
    <property type="entry name" value="HAMP"/>
    <property type="match status" value="1"/>
</dbReference>
<keyword evidence="5" id="KW-0808">Transferase</keyword>
<evidence type="ECO:0000313" key="15">
    <source>
        <dbReference type="Proteomes" id="UP000632138"/>
    </source>
</evidence>
<evidence type="ECO:0000256" key="4">
    <source>
        <dbReference type="ARBA" id="ARBA00022553"/>
    </source>
</evidence>
<dbReference type="CDD" id="cd06225">
    <property type="entry name" value="HAMP"/>
    <property type="match status" value="1"/>
</dbReference>
<keyword evidence="10 11" id="KW-0472">Membrane</keyword>
<dbReference type="InterPro" id="IPR003594">
    <property type="entry name" value="HATPase_dom"/>
</dbReference>
<evidence type="ECO:0000256" key="5">
    <source>
        <dbReference type="ARBA" id="ARBA00022679"/>
    </source>
</evidence>